<protein>
    <submittedName>
        <fullName evidence="1">Uncharacterized protein</fullName>
    </submittedName>
</protein>
<feature type="non-terminal residue" evidence="1">
    <location>
        <position position="1"/>
    </location>
</feature>
<name>A0A026X619_OOCBI</name>
<keyword evidence="2" id="KW-1185">Reference proteome</keyword>
<dbReference type="InterPro" id="IPR005312">
    <property type="entry name" value="DUF1759"/>
</dbReference>
<dbReference type="OMA" id="EISSEMY"/>
<accession>A0A026X619</accession>
<reference evidence="1 2" key="1">
    <citation type="journal article" date="2014" name="Curr. Biol.">
        <title>The genome of the clonal raider ant Cerapachys biroi.</title>
        <authorList>
            <person name="Oxley P.R."/>
            <person name="Ji L."/>
            <person name="Fetter-Pruneda I."/>
            <person name="McKenzie S.K."/>
            <person name="Li C."/>
            <person name="Hu H."/>
            <person name="Zhang G."/>
            <person name="Kronauer D.J."/>
        </authorList>
    </citation>
    <scope>NUCLEOTIDE SEQUENCE [LARGE SCALE GENOMIC DNA]</scope>
</reference>
<dbReference type="PANTHER" id="PTHR22954">
    <property type="entry name" value="RETROVIRAL PROTEASE-RELATED"/>
    <property type="match status" value="1"/>
</dbReference>
<dbReference type="STRING" id="2015173.A0A026X619"/>
<dbReference type="AlphaFoldDB" id="A0A026X619"/>
<proteinExistence type="predicted"/>
<dbReference type="Proteomes" id="UP000053097">
    <property type="component" value="Unassembled WGS sequence"/>
</dbReference>
<organism evidence="1 2">
    <name type="scientific">Ooceraea biroi</name>
    <name type="common">Clonal raider ant</name>
    <name type="synonym">Cerapachys biroi</name>
    <dbReference type="NCBI Taxonomy" id="2015173"/>
    <lineage>
        <taxon>Eukaryota</taxon>
        <taxon>Metazoa</taxon>
        <taxon>Ecdysozoa</taxon>
        <taxon>Arthropoda</taxon>
        <taxon>Hexapoda</taxon>
        <taxon>Insecta</taxon>
        <taxon>Pterygota</taxon>
        <taxon>Neoptera</taxon>
        <taxon>Endopterygota</taxon>
        <taxon>Hymenoptera</taxon>
        <taxon>Apocrita</taxon>
        <taxon>Aculeata</taxon>
        <taxon>Formicoidea</taxon>
        <taxon>Formicidae</taxon>
        <taxon>Dorylinae</taxon>
        <taxon>Ooceraea</taxon>
    </lineage>
</organism>
<dbReference type="EMBL" id="KK107012">
    <property type="protein sequence ID" value="EZA62944.1"/>
    <property type="molecule type" value="Genomic_DNA"/>
</dbReference>
<evidence type="ECO:0000313" key="2">
    <source>
        <dbReference type="Proteomes" id="UP000053097"/>
    </source>
</evidence>
<evidence type="ECO:0000313" key="1">
    <source>
        <dbReference type="EMBL" id="EZA62944.1"/>
    </source>
</evidence>
<sequence>NFSGNYQLWRSFSDLFTSIIQDNPTLSTVEKMHYLKTCLSGDAARIMSNLPVSDNNFTIAWDLLVARYENKRLLITAHLNRIMNIKPMKSKTAKGLRAISTTVSEALGALQALGCAIQHWDLLLLYHLSRLLDTETREAWEVKLGSSSICPTHSGIFTFKSWPKLLLYFNRI</sequence>
<gene>
    <name evidence="1" type="ORF">X777_15537</name>
</gene>
<dbReference type="OrthoDB" id="7553704at2759"/>
<dbReference type="Pfam" id="PF03564">
    <property type="entry name" value="DUF1759"/>
    <property type="match status" value="1"/>
</dbReference>
<dbReference type="PANTHER" id="PTHR22954:SF3">
    <property type="entry name" value="PROTEIN CBG08539"/>
    <property type="match status" value="1"/>
</dbReference>